<dbReference type="PANTHER" id="PTHR21137:SF42">
    <property type="entry name" value="ODORANT RECEPTOR 83A"/>
    <property type="match status" value="1"/>
</dbReference>
<comment type="similarity">
    <text evidence="9">Belongs to the insect chemoreceptor superfamily. Heteromeric odorant receptor channel (TC 1.A.69) family.</text>
</comment>
<evidence type="ECO:0000313" key="10">
    <source>
        <dbReference type="EnsemblMetazoa" id="NP_001177501"/>
    </source>
</evidence>
<dbReference type="GO" id="GO:0007165">
    <property type="term" value="P:signal transduction"/>
    <property type="evidence" value="ECO:0007669"/>
    <property type="project" value="UniProtKB-KW"/>
</dbReference>
<keyword evidence="5 9" id="KW-1133">Transmembrane helix</keyword>
<keyword evidence="8 9" id="KW-0807">Transducer</keyword>
<dbReference type="CTD" id="111556119"/>
<evidence type="ECO:0000256" key="7">
    <source>
        <dbReference type="ARBA" id="ARBA00023170"/>
    </source>
</evidence>
<feature type="transmembrane region" description="Helical" evidence="9">
    <location>
        <begin position="139"/>
        <end position="164"/>
    </location>
</feature>
<comment type="subcellular location">
    <subcellularLocation>
        <location evidence="9">Cell membrane</location>
        <topology evidence="9">Multi-pass membrane protein</topology>
    </subcellularLocation>
    <subcellularLocation>
        <location evidence="1">Membrane</location>
        <topology evidence="1">Multi-pass membrane protein</topology>
    </subcellularLocation>
</comment>
<feature type="transmembrane region" description="Helical" evidence="9">
    <location>
        <begin position="209"/>
        <end position="230"/>
    </location>
</feature>
<proteinExistence type="inferred from homology"/>
<keyword evidence="3 9" id="KW-0812">Transmembrane</keyword>
<evidence type="ECO:0000256" key="8">
    <source>
        <dbReference type="ARBA" id="ARBA00023224"/>
    </source>
</evidence>
<keyword evidence="2 9" id="KW-0716">Sensory transduction</keyword>
<keyword evidence="11" id="KW-1185">Reference proteome</keyword>
<dbReference type="PANTHER" id="PTHR21137">
    <property type="entry name" value="ODORANT RECEPTOR"/>
    <property type="match status" value="1"/>
</dbReference>
<dbReference type="AlphaFoldDB" id="A0A7M6USE8"/>
<evidence type="ECO:0000256" key="1">
    <source>
        <dbReference type="ARBA" id="ARBA00004141"/>
    </source>
</evidence>
<evidence type="ECO:0000256" key="9">
    <source>
        <dbReference type="RuleBase" id="RU351113"/>
    </source>
</evidence>
<dbReference type="OrthoDB" id="8185860at2759"/>
<dbReference type="InParanoid" id="A0A7M6USE8"/>
<evidence type="ECO:0000256" key="2">
    <source>
        <dbReference type="ARBA" id="ARBA00022606"/>
    </source>
</evidence>
<comment type="caution">
    <text evidence="9">Lacks conserved residue(s) required for the propagation of feature annotation.</text>
</comment>
<reference evidence="10" key="1">
    <citation type="submission" date="2021-01" db="UniProtKB">
        <authorList>
            <consortium name="EnsemblMetazoa"/>
        </authorList>
    </citation>
    <scope>IDENTIFICATION</scope>
</reference>
<sequence length="412" mass="46642">MSRVLQSDSSSREGKHVWSKDAKFALMLNKFIVWPLGLWPLECDDAFSRFRNFYAVVSQVWMIGTQATAAYLGCGDVADTVDFVMMTACALMALSKIVTIRLHMSKVHTVFVSALDDWLAVDVDKSRDVLIPFAKTGRFVFYLQMVSAYMSNTLIIIGALPFLIPPAANGTWANVSETLQSRQLPMRTGCMFAGYRDEIYGSLYVYESVMIMITAHGNVGCDVLFFILAMHLCGQIELLKTDVLKIGEDEKVPGEWKNKIVECVHRHIRLLGMAKALNKVVSGVLVIQLLLNAGLNLMLGIRMLIEIKRGSIFNAVRPMIGFNVLMLQLYLLSYASDRLSSQAESILDAVYDSYWYKLPAKLRRDLYFVTMRANKPIYFMAGHFYAMNIENFMNILKASFSYFSILRIMFQA</sequence>
<name>A0A7M6USE8_NASVI</name>
<keyword evidence="7 9" id="KW-0675">Receptor</keyword>
<dbReference type="Pfam" id="PF02949">
    <property type="entry name" value="7tm_6"/>
    <property type="match status" value="1"/>
</dbReference>
<feature type="transmembrane region" description="Helical" evidence="9">
    <location>
        <begin position="315"/>
        <end position="332"/>
    </location>
</feature>
<dbReference type="SMR" id="A0A7M6USE8"/>
<evidence type="ECO:0000256" key="6">
    <source>
        <dbReference type="ARBA" id="ARBA00023136"/>
    </source>
</evidence>
<feature type="transmembrane region" description="Helical" evidence="9">
    <location>
        <begin position="276"/>
        <end position="295"/>
    </location>
</feature>
<accession>A0A7M6USE8</accession>
<keyword evidence="6 9" id="KW-0472">Membrane</keyword>
<evidence type="ECO:0000256" key="3">
    <source>
        <dbReference type="ARBA" id="ARBA00022692"/>
    </source>
</evidence>
<dbReference type="GO" id="GO:0005886">
    <property type="term" value="C:plasma membrane"/>
    <property type="evidence" value="ECO:0007669"/>
    <property type="project" value="UniProtKB-SubCell"/>
</dbReference>
<dbReference type="GeneID" id="100463068"/>
<dbReference type="InterPro" id="IPR004117">
    <property type="entry name" value="7tm6_olfct_rcpt"/>
</dbReference>
<dbReference type="Proteomes" id="UP000002358">
    <property type="component" value="Chromosome 4"/>
</dbReference>
<protein>
    <recommendedName>
        <fullName evidence="9">Odorant receptor</fullName>
    </recommendedName>
</protein>
<dbReference type="FunCoup" id="A0A7M6USE8">
    <property type="interactions" value="82"/>
</dbReference>
<dbReference type="GO" id="GO:0005549">
    <property type="term" value="F:odorant binding"/>
    <property type="evidence" value="ECO:0007669"/>
    <property type="project" value="InterPro"/>
</dbReference>
<dbReference type="GO" id="GO:0004984">
    <property type="term" value="F:olfactory receptor activity"/>
    <property type="evidence" value="ECO:0007669"/>
    <property type="project" value="InterPro"/>
</dbReference>
<organism evidence="10 11">
    <name type="scientific">Nasonia vitripennis</name>
    <name type="common">Parasitic wasp</name>
    <dbReference type="NCBI Taxonomy" id="7425"/>
    <lineage>
        <taxon>Eukaryota</taxon>
        <taxon>Metazoa</taxon>
        <taxon>Ecdysozoa</taxon>
        <taxon>Arthropoda</taxon>
        <taxon>Hexapoda</taxon>
        <taxon>Insecta</taxon>
        <taxon>Pterygota</taxon>
        <taxon>Neoptera</taxon>
        <taxon>Endopterygota</taxon>
        <taxon>Hymenoptera</taxon>
        <taxon>Apocrita</taxon>
        <taxon>Proctotrupomorpha</taxon>
        <taxon>Chalcidoidea</taxon>
        <taxon>Pteromalidae</taxon>
        <taxon>Pteromalinae</taxon>
        <taxon>Nasonia</taxon>
    </lineage>
</organism>
<keyword evidence="4 9" id="KW-0552">Olfaction</keyword>
<evidence type="ECO:0000256" key="5">
    <source>
        <dbReference type="ARBA" id="ARBA00022989"/>
    </source>
</evidence>
<dbReference type="EnsemblMetazoa" id="NM_001190572">
    <property type="protein sequence ID" value="NP_001177501"/>
    <property type="gene ID" value="GeneID_100463068"/>
</dbReference>
<evidence type="ECO:0000256" key="4">
    <source>
        <dbReference type="ARBA" id="ARBA00022725"/>
    </source>
</evidence>
<dbReference type="RefSeq" id="NP_001177501.1">
    <property type="nucleotide sequence ID" value="NM_001190572.1"/>
</dbReference>
<dbReference type="KEGG" id="nvi:100463068"/>
<evidence type="ECO:0000313" key="11">
    <source>
        <dbReference type="Proteomes" id="UP000002358"/>
    </source>
</evidence>